<proteinExistence type="predicted"/>
<sequence>MPQTDTHPIEVLLDHITIQALNFTARTLKDEVNGSERQLIGFDFIVAGPEQYHDITVHLYKQMFEVAVPSRQLKFTGTIHNYSTSIPKMTPGDDTVDFRLELIEKNA</sequence>
<dbReference type="EMBL" id="JBHILM010000021">
    <property type="protein sequence ID" value="MFB5682839.1"/>
    <property type="molecule type" value="Genomic_DNA"/>
</dbReference>
<reference evidence="1 2" key="1">
    <citation type="submission" date="2024-09" db="EMBL/GenBank/DDBJ databases">
        <authorList>
            <person name="Ruan L."/>
        </authorList>
    </citation>
    <scope>NUCLEOTIDE SEQUENCE [LARGE SCALE GENOMIC DNA]</scope>
    <source>
        <strain evidence="1 2">D33</strain>
    </source>
</reference>
<evidence type="ECO:0000313" key="2">
    <source>
        <dbReference type="Proteomes" id="UP001580407"/>
    </source>
</evidence>
<accession>A0ABV5BDA9</accession>
<protein>
    <submittedName>
        <fullName evidence="1">DUF3219 family protein</fullName>
    </submittedName>
</protein>
<dbReference type="InterPro" id="IPR023105">
    <property type="entry name" value="YkvR-like_sf"/>
</dbReference>
<dbReference type="InterPro" id="IPR021596">
    <property type="entry name" value="DUF3219"/>
</dbReference>
<dbReference type="SUPFAM" id="SSF159173">
    <property type="entry name" value="YkvR-like"/>
    <property type="match status" value="1"/>
</dbReference>
<dbReference type="RefSeq" id="WP_375526588.1">
    <property type="nucleotide sequence ID" value="NZ_JBHILM010000021.1"/>
</dbReference>
<organism evidence="1 2">
    <name type="scientific">Paenibacillus terreus</name>
    <dbReference type="NCBI Taxonomy" id="1387834"/>
    <lineage>
        <taxon>Bacteria</taxon>
        <taxon>Bacillati</taxon>
        <taxon>Bacillota</taxon>
        <taxon>Bacilli</taxon>
        <taxon>Bacillales</taxon>
        <taxon>Paenibacillaceae</taxon>
        <taxon>Paenibacillus</taxon>
    </lineage>
</organism>
<gene>
    <name evidence="1" type="ORF">ACE3NQ_18135</name>
</gene>
<dbReference type="Proteomes" id="UP001580407">
    <property type="component" value="Unassembled WGS sequence"/>
</dbReference>
<comment type="caution">
    <text evidence="1">The sequence shown here is derived from an EMBL/GenBank/DDBJ whole genome shotgun (WGS) entry which is preliminary data.</text>
</comment>
<keyword evidence="2" id="KW-1185">Reference proteome</keyword>
<dbReference type="Pfam" id="PF11514">
    <property type="entry name" value="DUF3219"/>
    <property type="match status" value="1"/>
</dbReference>
<evidence type="ECO:0000313" key="1">
    <source>
        <dbReference type="EMBL" id="MFB5682839.1"/>
    </source>
</evidence>
<dbReference type="Gene3D" id="2.40.30.80">
    <property type="entry name" value="YkvR-like"/>
    <property type="match status" value="1"/>
</dbReference>
<name>A0ABV5BDA9_9BACL</name>